<keyword evidence="1" id="KW-0678">Repressor</keyword>
<dbReference type="PROSITE" id="PS00552">
    <property type="entry name" value="HTH_MERR_1"/>
    <property type="match status" value="1"/>
</dbReference>
<dbReference type="GO" id="GO:0003677">
    <property type="term" value="F:DNA binding"/>
    <property type="evidence" value="ECO:0007669"/>
    <property type="project" value="UniProtKB-KW"/>
</dbReference>
<evidence type="ECO:0000259" key="5">
    <source>
        <dbReference type="PROSITE" id="PS50937"/>
    </source>
</evidence>
<dbReference type="SUPFAM" id="SSF46955">
    <property type="entry name" value="Putative DNA-binding domain"/>
    <property type="match status" value="1"/>
</dbReference>
<keyword evidence="3" id="KW-0238">DNA-binding</keyword>
<dbReference type="EMBL" id="QOHO01000033">
    <property type="protein sequence ID" value="RFZ78571.1"/>
    <property type="molecule type" value="Genomic_DNA"/>
</dbReference>
<evidence type="ECO:0000313" key="9">
    <source>
        <dbReference type="Proteomes" id="UP001419084"/>
    </source>
</evidence>
<dbReference type="OrthoDB" id="9773308at2"/>
<evidence type="ECO:0000256" key="3">
    <source>
        <dbReference type="ARBA" id="ARBA00023125"/>
    </source>
</evidence>
<sequence length="264" mass="31032">MRKYSIGEVSLRLGLSRDTLRFYEKKGIIQPEKEENGYRSYTYDDISRLLSIMYYRRLNFSLEDIERILYKSSLHSSRSLIQKKITEEKQQLELHRQSLVHLNLLKITYDNVKQGLERYQTRPLPPHYRIKNSEEINRLSIPDLCAPFQEYIVKENYAKLQDEFFLLSDETASVMRLNPDLKNFPVLKWETCIYTIIASDSLVPDEQKILKAVRWAKEQGYSLTGTAYSGPVMGCAPEQRREAETESDSDKTIHYLELYLPVSL</sequence>
<reference evidence="6 9" key="2">
    <citation type="journal article" date="2024" name="Int. J. Syst. Evol. Microbiol.">
        <title>Lacrimispora brassicae sp. nov. isolated from fermented cabbage, and proposal of Clostridium indicum Gundawar et al. 2019 and Clostridium methoxybenzovorans Mechichi et al. 1999 as heterotypic synonyms of Lacrimispora amygdalina (Parshina et al. 2003) Haas and Blanchard 2020 and Lacrimispora indolis (McClung and McCoy 1957) Haas and Blanchard 2020, respectively.</title>
        <authorList>
            <person name="Kobayashi H."/>
            <person name="Tanizawa Y."/>
            <person name="Sakamoto M."/>
            <person name="Ohkuma M."/>
            <person name="Tohno M."/>
        </authorList>
    </citation>
    <scope>NUCLEOTIDE SEQUENCE [LARGE SCALE GENOMIC DNA]</scope>
    <source>
        <strain evidence="6 9">DSM 12857</strain>
    </source>
</reference>
<keyword evidence="4" id="KW-0804">Transcription</keyword>
<dbReference type="AlphaFoldDB" id="A0A3E2NCF5"/>
<accession>A0A3E2NCF5</accession>
<evidence type="ECO:0000256" key="2">
    <source>
        <dbReference type="ARBA" id="ARBA00023015"/>
    </source>
</evidence>
<feature type="domain" description="HTH merR-type" evidence="5">
    <location>
        <begin position="3"/>
        <end position="71"/>
    </location>
</feature>
<evidence type="ECO:0000313" key="7">
    <source>
        <dbReference type="EMBL" id="RFZ78571.1"/>
    </source>
</evidence>
<evidence type="ECO:0000256" key="4">
    <source>
        <dbReference type="ARBA" id="ARBA00023163"/>
    </source>
</evidence>
<dbReference type="PANTHER" id="PTHR30204">
    <property type="entry name" value="REDOX-CYCLING DRUG-SENSING TRANSCRIPTIONAL ACTIVATOR SOXR"/>
    <property type="match status" value="1"/>
</dbReference>
<organism evidence="7 8">
    <name type="scientific">Lacrimispora amygdalina</name>
    <dbReference type="NCBI Taxonomy" id="253257"/>
    <lineage>
        <taxon>Bacteria</taxon>
        <taxon>Bacillati</taxon>
        <taxon>Bacillota</taxon>
        <taxon>Clostridia</taxon>
        <taxon>Lachnospirales</taxon>
        <taxon>Lachnospiraceae</taxon>
        <taxon>Lacrimispora</taxon>
    </lineage>
</organism>
<dbReference type="RefSeq" id="WP_117417344.1">
    <property type="nucleotide sequence ID" value="NZ_BRPJ01000026.1"/>
</dbReference>
<dbReference type="CDD" id="cd00592">
    <property type="entry name" value="HTH_MerR-like"/>
    <property type="match status" value="1"/>
</dbReference>
<dbReference type="Pfam" id="PF13411">
    <property type="entry name" value="MerR_1"/>
    <property type="match status" value="1"/>
</dbReference>
<dbReference type="Gene3D" id="1.10.1660.10">
    <property type="match status" value="1"/>
</dbReference>
<dbReference type="PRINTS" id="PR00040">
    <property type="entry name" value="HTHMERR"/>
</dbReference>
<dbReference type="SMART" id="SM00422">
    <property type="entry name" value="HTH_MERR"/>
    <property type="match status" value="1"/>
</dbReference>
<reference evidence="7 8" key="1">
    <citation type="submission" date="2018-07" db="EMBL/GenBank/DDBJ databases">
        <title>New species, Clostridium PI-S10-A1B.</title>
        <authorList>
            <person name="Krishna G."/>
            <person name="Summeta K."/>
            <person name="Shikha S."/>
            <person name="Prabhu P.B."/>
            <person name="Suresh K."/>
        </authorList>
    </citation>
    <scope>NUCLEOTIDE SEQUENCE [LARGE SCALE GENOMIC DNA]</scope>
    <source>
        <strain evidence="7 8">PI-S10-A1B</strain>
    </source>
</reference>
<evidence type="ECO:0000256" key="1">
    <source>
        <dbReference type="ARBA" id="ARBA00022491"/>
    </source>
</evidence>
<proteinExistence type="predicted"/>
<dbReference type="EMBL" id="BRPJ01000026">
    <property type="protein sequence ID" value="GLB29499.1"/>
    <property type="molecule type" value="Genomic_DNA"/>
</dbReference>
<dbReference type="PANTHER" id="PTHR30204:SF69">
    <property type="entry name" value="MERR-FAMILY TRANSCRIPTIONAL REGULATOR"/>
    <property type="match status" value="1"/>
</dbReference>
<dbReference type="Proteomes" id="UP000260680">
    <property type="component" value="Unassembled WGS sequence"/>
</dbReference>
<evidence type="ECO:0000313" key="8">
    <source>
        <dbReference type="Proteomes" id="UP000260680"/>
    </source>
</evidence>
<name>A0A3E2NCF5_9FIRM</name>
<gene>
    <name evidence="7" type="ORF">DS742_12560</name>
    <name evidence="6" type="ORF">LAD12857_14220</name>
</gene>
<dbReference type="Proteomes" id="UP001419084">
    <property type="component" value="Unassembled WGS sequence"/>
</dbReference>
<evidence type="ECO:0000313" key="6">
    <source>
        <dbReference type="EMBL" id="GLB29499.1"/>
    </source>
</evidence>
<dbReference type="InterPro" id="IPR009061">
    <property type="entry name" value="DNA-bd_dom_put_sf"/>
</dbReference>
<comment type="caution">
    <text evidence="7">The sequence shown here is derived from an EMBL/GenBank/DDBJ whole genome shotgun (WGS) entry which is preliminary data.</text>
</comment>
<dbReference type="GO" id="GO:0003700">
    <property type="term" value="F:DNA-binding transcription factor activity"/>
    <property type="evidence" value="ECO:0007669"/>
    <property type="project" value="InterPro"/>
</dbReference>
<keyword evidence="9" id="KW-1185">Reference proteome</keyword>
<protein>
    <submittedName>
        <fullName evidence="7">MerR family transcriptional regulator</fullName>
    </submittedName>
</protein>
<dbReference type="InterPro" id="IPR000551">
    <property type="entry name" value="MerR-type_HTH_dom"/>
</dbReference>
<dbReference type="PROSITE" id="PS50937">
    <property type="entry name" value="HTH_MERR_2"/>
    <property type="match status" value="1"/>
</dbReference>
<dbReference type="InterPro" id="IPR047057">
    <property type="entry name" value="MerR_fam"/>
</dbReference>
<keyword evidence="2" id="KW-0805">Transcription regulation</keyword>